<dbReference type="Proteomes" id="UP000830167">
    <property type="component" value="Chromosome"/>
</dbReference>
<dbReference type="Gene3D" id="1.10.4100.10">
    <property type="entry name" value="2-methylcitrate dehydratase PrpD"/>
    <property type="match status" value="1"/>
</dbReference>
<evidence type="ECO:0000313" key="4">
    <source>
        <dbReference type="EMBL" id="UOF91152.1"/>
    </source>
</evidence>
<reference evidence="4" key="1">
    <citation type="submission" date="2021-12" db="EMBL/GenBank/DDBJ databases">
        <title>Alicyclobacillaceae gen. nov., sp. nov., isolated from chalcocite enrichment system.</title>
        <authorList>
            <person name="Jiang Z."/>
        </authorList>
    </citation>
    <scope>NUCLEOTIDE SEQUENCE</scope>
    <source>
        <strain evidence="4">MYW30-H2</strain>
    </source>
</reference>
<evidence type="ECO:0000256" key="1">
    <source>
        <dbReference type="ARBA" id="ARBA00006174"/>
    </source>
</evidence>
<sequence>MSRIDLDLTKILAEHVDMFHRIQLPSPVIHQVKRVLLDYLCAAVTGSQTEVSRLLYAYLLETEGEGEFRTIGFEKGLSKTNSAFLNGTNAHCLDFDDGHTQGSIHPGAVVIPAVLAAARHVKATPQQWIAAVVAGYDICLRISSAMHPASRNRGFHNTPVAGIFGAAAAASFLNGATVAQIQQAFGIAGSFCGGIFAFLGSGSEVKRLHPGQAARDGILAADLALRGMTGPDRVFEGKNGFFQAFAGGEFSTEHLLQNLASSFSIMEVYFKPYPCCRHLHAVVDAIQEIKRLYPIQADQVAKIKIGVYQTAAAHHHKQCKNLLDAQMSLPYAAAAALLFDRIHVHVFQPQYAPERLWEICRATEIYVDEEADRIYPRKRSARVELEMVDGKRFRHFVDNPLGEPAKPMGDEQLAAKFIDNCTPILGEQEVKKILQDVKHMDKNIDFLF</sequence>
<protein>
    <submittedName>
        <fullName evidence="4">MmgE/PrpD family protein</fullName>
    </submittedName>
</protein>
<dbReference type="SUPFAM" id="SSF103378">
    <property type="entry name" value="2-methylcitrate dehydratase PrpD"/>
    <property type="match status" value="1"/>
</dbReference>
<dbReference type="EMBL" id="CP089291">
    <property type="protein sequence ID" value="UOF91152.1"/>
    <property type="molecule type" value="Genomic_DNA"/>
</dbReference>
<evidence type="ECO:0000259" key="3">
    <source>
        <dbReference type="Pfam" id="PF19305"/>
    </source>
</evidence>
<organism evidence="4 5">
    <name type="scientific">Fodinisporobacter ferrooxydans</name>
    <dbReference type="NCBI Taxonomy" id="2901836"/>
    <lineage>
        <taxon>Bacteria</taxon>
        <taxon>Bacillati</taxon>
        <taxon>Bacillota</taxon>
        <taxon>Bacilli</taxon>
        <taxon>Bacillales</taxon>
        <taxon>Alicyclobacillaceae</taxon>
        <taxon>Fodinisporobacter</taxon>
    </lineage>
</organism>
<dbReference type="Gene3D" id="3.30.1330.120">
    <property type="entry name" value="2-methylcitrate dehydratase PrpD"/>
    <property type="match status" value="1"/>
</dbReference>
<gene>
    <name evidence="4" type="ORF">LSG31_02510</name>
</gene>
<dbReference type="InterPro" id="IPR036148">
    <property type="entry name" value="MmgE/PrpD_sf"/>
</dbReference>
<dbReference type="InterPro" id="IPR042188">
    <property type="entry name" value="MmgE/PrpD_sf_2"/>
</dbReference>
<dbReference type="InterPro" id="IPR045337">
    <property type="entry name" value="MmgE_PrpD_C"/>
</dbReference>
<keyword evidence="5" id="KW-1185">Reference proteome</keyword>
<dbReference type="PANTHER" id="PTHR16943">
    <property type="entry name" value="2-METHYLCITRATE DEHYDRATASE-RELATED"/>
    <property type="match status" value="1"/>
</dbReference>
<comment type="similarity">
    <text evidence="1">Belongs to the PrpD family.</text>
</comment>
<name>A0ABY4CKV7_9BACL</name>
<evidence type="ECO:0000259" key="2">
    <source>
        <dbReference type="Pfam" id="PF03972"/>
    </source>
</evidence>
<evidence type="ECO:0000313" key="5">
    <source>
        <dbReference type="Proteomes" id="UP000830167"/>
    </source>
</evidence>
<dbReference type="InterPro" id="IPR045336">
    <property type="entry name" value="MmgE_PrpD_N"/>
</dbReference>
<accession>A0ABY4CKV7</accession>
<dbReference type="PANTHER" id="PTHR16943:SF8">
    <property type="entry name" value="2-METHYLCITRATE DEHYDRATASE"/>
    <property type="match status" value="1"/>
</dbReference>
<feature type="domain" description="MmgE/PrpD C-terminal" evidence="3">
    <location>
        <begin position="273"/>
        <end position="437"/>
    </location>
</feature>
<dbReference type="InterPro" id="IPR042183">
    <property type="entry name" value="MmgE/PrpD_sf_1"/>
</dbReference>
<dbReference type="InterPro" id="IPR005656">
    <property type="entry name" value="MmgE_PrpD"/>
</dbReference>
<dbReference type="Pfam" id="PF03972">
    <property type="entry name" value="MmgE_PrpD_N"/>
    <property type="match status" value="1"/>
</dbReference>
<dbReference type="RefSeq" id="WP_347437844.1">
    <property type="nucleotide sequence ID" value="NZ_CP089291.1"/>
</dbReference>
<proteinExistence type="inferred from homology"/>
<feature type="domain" description="MmgE/PrpD N-terminal" evidence="2">
    <location>
        <begin position="12"/>
        <end position="249"/>
    </location>
</feature>
<dbReference type="Pfam" id="PF19305">
    <property type="entry name" value="MmgE_PrpD_C"/>
    <property type="match status" value="1"/>
</dbReference>